<dbReference type="InterPro" id="IPR025834">
    <property type="entry name" value="TopoI_C_dom"/>
</dbReference>
<protein>
    <recommendedName>
        <fullName evidence="9">DNA topoisomerase I</fullName>
        <ecNumber evidence="9">5.6.2.1</ecNumber>
    </recommendedName>
    <alternativeName>
        <fullName evidence="9">DNA topoisomerase 1</fullName>
    </alternativeName>
</protein>
<evidence type="ECO:0000256" key="3">
    <source>
        <dbReference type="ARBA" id="ARBA00006645"/>
    </source>
</evidence>
<comment type="catalytic activity">
    <reaction evidence="1 8 9">
        <text>ATP-independent breakage of single-stranded DNA, followed by passage and rejoining.</text>
        <dbReference type="EC" id="5.6.2.1"/>
    </reaction>
</comment>
<comment type="function">
    <text evidence="9">Releases the supercoiling and torsional tension of DNA introduced during the DNA replication and transcription by transiently cleaving and rejoining one strand of the DNA duplex. Introduces a single-strand break via transesterification at the specific target site 5'-[CT]CCTTp site in duplex DNA. The scissile phosphodiester is attacked by the catalytic tyrosine of the enzyme, resulting in the formation of a DNA-(3'-phosphotyrosyl)-enzyme intermediate and the expulsion of a 5'-OH DNA strand. The free DNA strand then undergoes passage around the unbroken strand thus removing DNA supercoils. Finally, in the religation step, the DNA 5'-OH attacks the covalent intermediate to expel the active-site tyrosine and restore the DNA phosphodiester backbone.</text>
</comment>
<dbReference type="GO" id="GO:0006265">
    <property type="term" value="P:DNA topological change"/>
    <property type="evidence" value="ECO:0007669"/>
    <property type="project" value="UniProtKB-UniRule"/>
</dbReference>
<feature type="coiled-coil region" evidence="10">
    <location>
        <begin position="713"/>
        <end position="780"/>
    </location>
</feature>
<dbReference type="GO" id="GO:0003917">
    <property type="term" value="F:DNA topoisomerase type I (single strand cut, ATP-independent) activity"/>
    <property type="evidence" value="ECO:0007669"/>
    <property type="project" value="UniProtKB-UniRule"/>
</dbReference>
<dbReference type="InterPro" id="IPR013500">
    <property type="entry name" value="TopoI_cat_euk"/>
</dbReference>
<dbReference type="Ensembl" id="ENSELUT00000041295.3">
    <property type="protein sequence ID" value="ENSELUP00000020080.1"/>
    <property type="gene ID" value="ENSELUG00000019336.3"/>
</dbReference>
<feature type="compositionally biased region" description="Polar residues" evidence="11">
    <location>
        <begin position="58"/>
        <end position="76"/>
    </location>
</feature>
<feature type="active site" description="O-(3'-phospho-DNA)-tyrosine intermediate" evidence="8">
    <location>
        <position position="792"/>
    </location>
</feature>
<dbReference type="InterPro" id="IPR036202">
    <property type="entry name" value="TopoI_DNA-bd_euk_N_sf"/>
</dbReference>
<dbReference type="Proteomes" id="UP000265140">
    <property type="component" value="Chromosome 21"/>
</dbReference>
<feature type="compositionally biased region" description="Basic and acidic residues" evidence="11">
    <location>
        <begin position="162"/>
        <end position="173"/>
    </location>
</feature>
<dbReference type="Pfam" id="PF02919">
    <property type="entry name" value="Topoisom_I_N"/>
    <property type="match status" value="1"/>
</dbReference>
<dbReference type="SUPFAM" id="SSF56741">
    <property type="entry name" value="Eukaryotic DNA topoisomerase I, N-terminal DNA-binding fragment"/>
    <property type="match status" value="1"/>
</dbReference>
<dbReference type="SMART" id="SM00435">
    <property type="entry name" value="TOPEUc"/>
    <property type="match status" value="1"/>
</dbReference>
<evidence type="ECO:0000256" key="5">
    <source>
        <dbReference type="ARBA" id="ARBA00023125"/>
    </source>
</evidence>
<dbReference type="SUPFAM" id="SSF46596">
    <property type="entry name" value="Eukaryotic DNA topoisomerase I, dispensable insert domain"/>
    <property type="match status" value="1"/>
</dbReference>
<dbReference type="CTD" id="116447"/>
<feature type="compositionally biased region" description="Basic and acidic residues" evidence="11">
    <location>
        <begin position="1"/>
        <end position="12"/>
    </location>
</feature>
<keyword evidence="10" id="KW-0175">Coiled coil</keyword>
<accession>A0A3P8YU73</accession>
<dbReference type="InterPro" id="IPR001631">
    <property type="entry name" value="TopoI"/>
</dbReference>
<evidence type="ECO:0000256" key="2">
    <source>
        <dbReference type="ARBA" id="ARBA00004123"/>
    </source>
</evidence>
<evidence type="ECO:0000256" key="4">
    <source>
        <dbReference type="ARBA" id="ARBA00023029"/>
    </source>
</evidence>
<dbReference type="STRING" id="8010.ENSELUP00000020080"/>
<dbReference type="FunFam" id="3.90.15.10:FF:000001">
    <property type="entry name" value="DNA topoisomerase I"/>
    <property type="match status" value="1"/>
</dbReference>
<proteinExistence type="inferred from homology"/>
<dbReference type="KEGG" id="els:105025728"/>
<dbReference type="FunFam" id="1.10.132.10:FF:000001">
    <property type="entry name" value="DNA topoisomerase I"/>
    <property type="match status" value="1"/>
</dbReference>
<dbReference type="RefSeq" id="XP_010894949.1">
    <property type="nucleotide sequence ID" value="XM_010896647.5"/>
</dbReference>
<keyword evidence="7" id="KW-0539">Nucleus</keyword>
<reference evidence="13" key="4">
    <citation type="submission" date="2025-09" db="UniProtKB">
        <authorList>
            <consortium name="Ensembl"/>
        </authorList>
    </citation>
    <scope>IDENTIFICATION</scope>
</reference>
<reference evidence="13" key="3">
    <citation type="submission" date="2025-08" db="UniProtKB">
        <authorList>
            <consortium name="Ensembl"/>
        </authorList>
    </citation>
    <scope>IDENTIFICATION</scope>
</reference>
<dbReference type="Gene3D" id="1.10.132.10">
    <property type="match status" value="1"/>
</dbReference>
<dbReference type="GO" id="GO:0003677">
    <property type="term" value="F:DNA binding"/>
    <property type="evidence" value="ECO:0007669"/>
    <property type="project" value="UniProtKB-UniRule"/>
</dbReference>
<feature type="compositionally biased region" description="Basic and acidic residues" evidence="11">
    <location>
        <begin position="191"/>
        <end position="255"/>
    </location>
</feature>
<dbReference type="Bgee" id="ENSELUG00000019336">
    <property type="expression patterns" value="Expressed in ovary and 14 other cell types or tissues"/>
</dbReference>
<dbReference type="InterPro" id="IPR051062">
    <property type="entry name" value="Topoisomerase_IB"/>
</dbReference>
<dbReference type="InterPro" id="IPR013034">
    <property type="entry name" value="DNA_topo_DNA_db_N_dom1"/>
</dbReference>
<dbReference type="InterPro" id="IPR048045">
    <property type="entry name" value="Topoisomer_I_DNA-bd"/>
</dbReference>
<dbReference type="InterPro" id="IPR008336">
    <property type="entry name" value="TopoI_DNA-bd_euk"/>
</dbReference>
<evidence type="ECO:0000256" key="8">
    <source>
        <dbReference type="PROSITE-ProRule" id="PRU01382"/>
    </source>
</evidence>
<dbReference type="SUPFAM" id="SSF56349">
    <property type="entry name" value="DNA breaking-rejoining enzymes"/>
    <property type="match status" value="1"/>
</dbReference>
<feature type="compositionally biased region" description="Basic and acidic residues" evidence="11">
    <location>
        <begin position="105"/>
        <end position="117"/>
    </location>
</feature>
<dbReference type="EC" id="5.6.2.1" evidence="9"/>
<dbReference type="AlphaFoldDB" id="A0A3P8YU73"/>
<dbReference type="GO" id="GO:0005694">
    <property type="term" value="C:chromosome"/>
    <property type="evidence" value="ECO:0007669"/>
    <property type="project" value="InterPro"/>
</dbReference>
<dbReference type="GO" id="GO:0007059">
    <property type="term" value="P:chromosome segregation"/>
    <property type="evidence" value="ECO:0007669"/>
    <property type="project" value="TreeGrafter"/>
</dbReference>
<dbReference type="PROSITE" id="PS52038">
    <property type="entry name" value="TOPO_IB_2"/>
    <property type="match status" value="1"/>
</dbReference>
<feature type="compositionally biased region" description="Basic and acidic residues" evidence="11">
    <location>
        <begin position="127"/>
        <end position="150"/>
    </location>
</feature>
<evidence type="ECO:0000259" key="12">
    <source>
        <dbReference type="SMART" id="SM00435"/>
    </source>
</evidence>
<reference evidence="14" key="1">
    <citation type="journal article" date="2014" name="PLoS ONE">
        <title>The genome and linkage map of the northern pike (Esox lucius): conserved synteny revealed between the salmonid sister group and the Neoteleostei.</title>
        <authorList>
            <person name="Rondeau E.B."/>
            <person name="Minkley D.R."/>
            <person name="Leong J.S."/>
            <person name="Messmer A.M."/>
            <person name="Jantzen J.R."/>
            <person name="von Schalburg K.R."/>
            <person name="Lemon C."/>
            <person name="Bird N.H."/>
            <person name="Koop B.F."/>
        </authorList>
    </citation>
    <scope>NUCLEOTIDE SEQUENCE</scope>
</reference>
<dbReference type="Gene3D" id="2.170.11.10">
    <property type="entry name" value="DNA Topoisomerase I, domain 2"/>
    <property type="match status" value="1"/>
</dbReference>
<dbReference type="InParanoid" id="A0A3P8YU73"/>
<dbReference type="GeneTree" id="ENSGT00940000155006"/>
<comment type="similarity">
    <text evidence="3 8 9">Belongs to the type IB topoisomerase family.</text>
</comment>
<evidence type="ECO:0000256" key="11">
    <source>
        <dbReference type="SAM" id="MobiDB-lite"/>
    </source>
</evidence>
<dbReference type="PANTHER" id="PTHR10290">
    <property type="entry name" value="DNA TOPOISOMERASE I"/>
    <property type="match status" value="1"/>
</dbReference>
<dbReference type="GO" id="GO:0005730">
    <property type="term" value="C:nucleolus"/>
    <property type="evidence" value="ECO:0007669"/>
    <property type="project" value="UniProtKB-ARBA"/>
</dbReference>
<evidence type="ECO:0000313" key="13">
    <source>
        <dbReference type="Ensembl" id="ENSELUP00000020080.1"/>
    </source>
</evidence>
<evidence type="ECO:0000313" key="14">
    <source>
        <dbReference type="Proteomes" id="UP000265140"/>
    </source>
</evidence>
<evidence type="ECO:0000256" key="6">
    <source>
        <dbReference type="ARBA" id="ARBA00023235"/>
    </source>
</evidence>
<dbReference type="FunFam" id="2.170.11.10:FF:000001">
    <property type="entry name" value="DNA topoisomerase I"/>
    <property type="match status" value="1"/>
</dbReference>
<dbReference type="Pfam" id="PF14370">
    <property type="entry name" value="Topo_C_assoc"/>
    <property type="match status" value="1"/>
</dbReference>
<feature type="compositionally biased region" description="Basic and acidic residues" evidence="11">
    <location>
        <begin position="20"/>
        <end position="48"/>
    </location>
</feature>
<dbReference type="CDD" id="cd00659">
    <property type="entry name" value="Topo_IB_C"/>
    <property type="match status" value="1"/>
</dbReference>
<evidence type="ECO:0000256" key="7">
    <source>
        <dbReference type="ARBA" id="ARBA00023242"/>
    </source>
</evidence>
<dbReference type="FunFam" id="1.10.10.41:FF:000001">
    <property type="entry name" value="DNA topoisomerase I"/>
    <property type="match status" value="1"/>
</dbReference>
<dbReference type="InterPro" id="IPR013499">
    <property type="entry name" value="TopoI_euk"/>
</dbReference>
<dbReference type="RefSeq" id="XP_010894948.1">
    <property type="nucleotide sequence ID" value="XM_010896646.5"/>
</dbReference>
<dbReference type="CDD" id="cd03488">
    <property type="entry name" value="Topoisomer_IB_N_htopoI_like"/>
    <property type="match status" value="1"/>
</dbReference>
<feature type="compositionally biased region" description="Basic residues" evidence="11">
    <location>
        <begin position="151"/>
        <end position="161"/>
    </location>
</feature>
<dbReference type="InterPro" id="IPR018521">
    <property type="entry name" value="TopoIB_AS"/>
</dbReference>
<dbReference type="Pfam" id="PF01028">
    <property type="entry name" value="Topoisom_I"/>
    <property type="match status" value="1"/>
</dbReference>
<evidence type="ECO:0000256" key="10">
    <source>
        <dbReference type="SAM" id="Coils"/>
    </source>
</evidence>
<keyword evidence="6 8" id="KW-0413">Isomerase</keyword>
<dbReference type="GeneID" id="105025728"/>
<dbReference type="PANTHER" id="PTHR10290:SF1">
    <property type="entry name" value="DNA TOPOISOMERASE I, MITOCHONDRIAL"/>
    <property type="match status" value="1"/>
</dbReference>
<dbReference type="InterPro" id="IPR014727">
    <property type="entry name" value="TopoI_cat_a/b-sub_euk"/>
</dbReference>
<evidence type="ECO:0000256" key="1">
    <source>
        <dbReference type="ARBA" id="ARBA00000213"/>
    </source>
</evidence>
<keyword evidence="4 8" id="KW-0799">Topoisomerase</keyword>
<gene>
    <name evidence="13" type="primary">TOP1MT</name>
</gene>
<sequence>MKLEESEGHDGAKTSNRKRTASESPRDGSPTDRKKSKNGEKDKTDVKGGIHKAKHSSCKQSQKPLQEPKITSSENLNVAHVETKAVDEDASPSPGNKDTGLCKVIESDERKGIKLELQEIDLFGPIEHSDTERSENKSKKSVDSKKDYKHKDKPKGSQRGKHLTDEKHLEKKMCQRSANSSESNSKRKKSKDSSEKDFTPTGDVKKENIKEKTRNDKVKKERSSKDKKPISEKKRKKEPDGQVESNKKMKKDAEMNGKNLKSTRTEEDDCKWKWWEEDNANNGKKWSTLEHKGPFFPPEYEPLPSNVCFVYNGKSIKLSLAAEEVATFYAKMLDHEYTTKSVFQENFFNDWREEMTEEEREQINKLSKCDFSHMAKYFLEKTEEKKAMTKEQKQVLKEENNRLTEEYGFCLLDGHKEKIGNFRVEPPGLFRGRGEHPKMGKLKKRILPEDITINCSKDSKIPEAPKGHRWRKVQHDDTVTWLASWVENVQGNLKYIMLNPSSKLKGEKDWQKYEVARKLKLKVETIRRLYREDWKNREMKIRQRGVALYFIDKLALRAGNEKEEGETADTVGCCSLRVEHITLHEEKGGQEFVVEFDFLGKDSIRYYNEVPVESRVFRNLKLFMENKDPEDDLFDRINTIYLNKHLNQSMPGLTAKVFRTFNASTTLQDQLNKLTTADMTLEEKLLSYNRANRAVAILCNHQRAAPKTFEKSMQNMLDKIAQKQQQLDVAKMELKEAKKEHKKAGTERTRKLVEKKEAAVKRLEEQLKKLQLQMTDREENKVIALGTSKLNYLDPRISVAWCKKFNVPIEKIYNKTQRDKFAWAIDMTEEDFQF</sequence>
<comment type="subcellular location">
    <subcellularLocation>
        <location evidence="2">Nucleus</location>
    </subcellularLocation>
</comment>
<dbReference type="PROSITE" id="PS00176">
    <property type="entry name" value="TOPO_IB_1"/>
    <property type="match status" value="1"/>
</dbReference>
<dbReference type="InterPro" id="IPR014711">
    <property type="entry name" value="TopoI_cat_a-hlx-sub_euk"/>
</dbReference>
<dbReference type="OMA" id="KFKDNFW"/>
<dbReference type="Gene3D" id="3.90.15.10">
    <property type="entry name" value="Topoisomerase I, Chain A, domain 3"/>
    <property type="match status" value="1"/>
</dbReference>
<dbReference type="OrthoDB" id="47179at2759"/>
<keyword evidence="14" id="KW-1185">Reference proteome</keyword>
<dbReference type="PRINTS" id="PR00416">
    <property type="entry name" value="EUTPISMRASEI"/>
</dbReference>
<dbReference type="InterPro" id="IPR013030">
    <property type="entry name" value="DNA_topo_DNA_db_N_dom2"/>
</dbReference>
<organism evidence="13 14">
    <name type="scientific">Esox lucius</name>
    <name type="common">Northern pike</name>
    <dbReference type="NCBI Taxonomy" id="8010"/>
    <lineage>
        <taxon>Eukaryota</taxon>
        <taxon>Metazoa</taxon>
        <taxon>Chordata</taxon>
        <taxon>Craniata</taxon>
        <taxon>Vertebrata</taxon>
        <taxon>Euteleostomi</taxon>
        <taxon>Actinopterygii</taxon>
        <taxon>Neopterygii</taxon>
        <taxon>Teleostei</taxon>
        <taxon>Protacanthopterygii</taxon>
        <taxon>Esociformes</taxon>
        <taxon>Esocidae</taxon>
        <taxon>Esox</taxon>
    </lineage>
</organism>
<reference evidence="13" key="2">
    <citation type="submission" date="2020-02" db="EMBL/GenBank/DDBJ databases">
        <title>Esox lucius (northern pike) genome, fEsoLuc1, primary haplotype.</title>
        <authorList>
            <person name="Myers G."/>
            <person name="Karagic N."/>
            <person name="Meyer A."/>
            <person name="Pippel M."/>
            <person name="Reichard M."/>
            <person name="Winkler S."/>
            <person name="Tracey A."/>
            <person name="Sims Y."/>
            <person name="Howe K."/>
            <person name="Rhie A."/>
            <person name="Formenti G."/>
            <person name="Durbin R."/>
            <person name="Fedrigo O."/>
            <person name="Jarvis E.D."/>
        </authorList>
    </citation>
    <scope>NUCLEOTIDE SEQUENCE [LARGE SCALE GENOMIC DNA]</scope>
</reference>
<dbReference type="InterPro" id="IPR011010">
    <property type="entry name" value="DNA_brk_join_enz"/>
</dbReference>
<dbReference type="RefSeq" id="XP_019897154.1">
    <property type="nucleotide sequence ID" value="XM_020041595.3"/>
</dbReference>
<dbReference type="Gene3D" id="1.10.10.41">
    <property type="entry name" value="Yeast DNA topoisomerase - domain 1"/>
    <property type="match status" value="1"/>
</dbReference>
<dbReference type="GO" id="GO:0006260">
    <property type="term" value="P:DNA replication"/>
    <property type="evidence" value="ECO:0007669"/>
    <property type="project" value="TreeGrafter"/>
</dbReference>
<evidence type="ECO:0000256" key="9">
    <source>
        <dbReference type="RuleBase" id="RU365101"/>
    </source>
</evidence>
<name>A0A3P8YU73_ESOLU</name>
<feature type="region of interest" description="Disordered" evidence="11">
    <location>
        <begin position="1"/>
        <end position="262"/>
    </location>
</feature>
<feature type="coiled-coil region" evidence="10">
    <location>
        <begin position="379"/>
        <end position="406"/>
    </location>
</feature>
<keyword evidence="5 8" id="KW-0238">DNA-binding</keyword>
<dbReference type="RefSeq" id="XP_010894950.1">
    <property type="nucleotide sequence ID" value="XM_010896648.5"/>
</dbReference>
<feature type="domain" description="DNA topoisomerase I eukaryotic-type" evidence="12">
    <location>
        <begin position="429"/>
        <end position="806"/>
    </location>
</feature>